<evidence type="ECO:0000313" key="1">
    <source>
        <dbReference type="EMBL" id="RDX90679.1"/>
    </source>
</evidence>
<dbReference type="EMBL" id="QJKJ01005320">
    <property type="protein sequence ID" value="RDX90679.1"/>
    <property type="molecule type" value="Genomic_DNA"/>
</dbReference>
<accession>A0A371GJD7</accession>
<protein>
    <submittedName>
        <fullName evidence="1">Uncharacterized protein</fullName>
    </submittedName>
</protein>
<feature type="non-terminal residue" evidence="1">
    <location>
        <position position="1"/>
    </location>
</feature>
<comment type="caution">
    <text evidence="1">The sequence shown here is derived from an EMBL/GenBank/DDBJ whole genome shotgun (WGS) entry which is preliminary data.</text>
</comment>
<gene>
    <name evidence="1" type="ORF">CR513_27435</name>
</gene>
<dbReference type="Proteomes" id="UP000257109">
    <property type="component" value="Unassembled WGS sequence"/>
</dbReference>
<dbReference type="AlphaFoldDB" id="A0A371GJD7"/>
<reference evidence="1" key="1">
    <citation type="submission" date="2018-05" db="EMBL/GenBank/DDBJ databases">
        <title>Draft genome of Mucuna pruriens seed.</title>
        <authorList>
            <person name="Nnadi N.E."/>
            <person name="Vos R."/>
            <person name="Hasami M.H."/>
            <person name="Devisetty U.K."/>
            <person name="Aguiy J.C."/>
        </authorList>
    </citation>
    <scope>NUCLEOTIDE SEQUENCE [LARGE SCALE GENOMIC DNA]</scope>
    <source>
        <strain evidence="1">JCA_2017</strain>
    </source>
</reference>
<organism evidence="1 2">
    <name type="scientific">Mucuna pruriens</name>
    <name type="common">Velvet bean</name>
    <name type="synonym">Dolichos pruriens</name>
    <dbReference type="NCBI Taxonomy" id="157652"/>
    <lineage>
        <taxon>Eukaryota</taxon>
        <taxon>Viridiplantae</taxon>
        <taxon>Streptophyta</taxon>
        <taxon>Embryophyta</taxon>
        <taxon>Tracheophyta</taxon>
        <taxon>Spermatophyta</taxon>
        <taxon>Magnoliopsida</taxon>
        <taxon>eudicotyledons</taxon>
        <taxon>Gunneridae</taxon>
        <taxon>Pentapetalae</taxon>
        <taxon>rosids</taxon>
        <taxon>fabids</taxon>
        <taxon>Fabales</taxon>
        <taxon>Fabaceae</taxon>
        <taxon>Papilionoideae</taxon>
        <taxon>50 kb inversion clade</taxon>
        <taxon>NPAAA clade</taxon>
        <taxon>indigoferoid/millettioid clade</taxon>
        <taxon>Phaseoleae</taxon>
        <taxon>Mucuna</taxon>
    </lineage>
</organism>
<keyword evidence="2" id="KW-1185">Reference proteome</keyword>
<evidence type="ECO:0000313" key="2">
    <source>
        <dbReference type="Proteomes" id="UP000257109"/>
    </source>
</evidence>
<sequence>MNRANEIFNMKDCSLNIAPIVKSDRLDLSKCSKSDFEQKNIKNILYTSFFAPNLRLHLLLEFWKDIRVIQVLTIGKLPKRGCIDIRKSMSGYIFVLIDKVVPWRSTKQT</sequence>
<proteinExistence type="predicted"/>
<name>A0A371GJD7_MUCPR</name>